<reference evidence="2 4" key="1">
    <citation type="submission" date="2018-06" db="EMBL/GenBank/DDBJ databases">
        <title>Genomic Encyclopedia of Type Strains, Phase III (KMG-III): the genomes of soil and plant-associated and newly described type strains.</title>
        <authorList>
            <person name="Whitman W."/>
        </authorList>
    </citation>
    <scope>NUCLEOTIDE SEQUENCE [LARGE SCALE GENOMIC DNA]</scope>
    <source>
        <strain evidence="2 4">CECT 7022</strain>
    </source>
</reference>
<dbReference type="InterPro" id="IPR037522">
    <property type="entry name" value="HD_GYP_dom"/>
</dbReference>
<dbReference type="PROSITE" id="PS51832">
    <property type="entry name" value="HD_GYP"/>
    <property type="match status" value="1"/>
</dbReference>
<dbReference type="OrthoDB" id="9759601at2"/>
<evidence type="ECO:0000313" key="2">
    <source>
        <dbReference type="EMBL" id="PYE49346.1"/>
    </source>
</evidence>
<dbReference type="AlphaFoldDB" id="A0A2V4W494"/>
<organism evidence="2 4">
    <name type="scientific">Paenibacillus barcinonensis</name>
    <dbReference type="NCBI Taxonomy" id="198119"/>
    <lineage>
        <taxon>Bacteria</taxon>
        <taxon>Bacillati</taxon>
        <taxon>Bacillota</taxon>
        <taxon>Bacilli</taxon>
        <taxon>Bacillales</taxon>
        <taxon>Paenibacillaceae</taxon>
        <taxon>Paenibacillus</taxon>
    </lineage>
</organism>
<dbReference type="SUPFAM" id="SSF109604">
    <property type="entry name" value="HD-domain/PDEase-like"/>
    <property type="match status" value="1"/>
</dbReference>
<evidence type="ECO:0000313" key="5">
    <source>
        <dbReference type="Proteomes" id="UP000509327"/>
    </source>
</evidence>
<gene>
    <name evidence="2" type="ORF">DFQ00_106332</name>
    <name evidence="3" type="ORF">HUB98_03980</name>
</gene>
<keyword evidence="5" id="KW-1185">Reference proteome</keyword>
<evidence type="ECO:0000313" key="3">
    <source>
        <dbReference type="EMBL" id="QKS55557.1"/>
    </source>
</evidence>
<dbReference type="EMBL" id="CP054614">
    <property type="protein sequence ID" value="QKS55557.1"/>
    <property type="molecule type" value="Genomic_DNA"/>
</dbReference>
<dbReference type="Pfam" id="PF13487">
    <property type="entry name" value="HD_5"/>
    <property type="match status" value="1"/>
</dbReference>
<feature type="domain" description="HD-GYP" evidence="1">
    <location>
        <begin position="1"/>
        <end position="180"/>
    </location>
</feature>
<dbReference type="Proteomes" id="UP000247790">
    <property type="component" value="Unassembled WGS sequence"/>
</dbReference>
<dbReference type="SMART" id="SM00471">
    <property type="entry name" value="HDc"/>
    <property type="match status" value="1"/>
</dbReference>
<sequence length="180" mass="20203">MILKNVLDMLDPEHAKRVSLLSMDLARALNLSDQDVERIGFGANYHDIGKISIPASILESKSQLTEGELEILKRHVEYGLSILSVQTSEEMDAAKVIVGTHHERWDGTGYPNRLIGEEIPLYGRIVSICDTFDALTTERSYKSAWPLSEALAYINNQKGKAFDPYLTKVFLQMMQEGAFV</sequence>
<proteinExistence type="predicted"/>
<accession>A0A2V4W494</accession>
<reference evidence="3 5" key="2">
    <citation type="submission" date="2020-06" db="EMBL/GenBank/DDBJ databases">
        <title>Complete genome of Paenibacillus barcinonensis KACC11450.</title>
        <authorList>
            <person name="Kim M."/>
            <person name="Park Y.-J."/>
            <person name="Shin J.-H."/>
        </authorList>
    </citation>
    <scope>NUCLEOTIDE SEQUENCE [LARGE SCALE GENOMIC DNA]</scope>
    <source>
        <strain evidence="3 5">KACC11450</strain>
    </source>
</reference>
<dbReference type="CDD" id="cd00077">
    <property type="entry name" value="HDc"/>
    <property type="match status" value="1"/>
</dbReference>
<name>A0A2V4W494_PAEBA</name>
<dbReference type="PANTHER" id="PTHR45228:SF1">
    <property type="entry name" value="CYCLIC DI-GMP PHOSPHODIESTERASE TM_0186"/>
    <property type="match status" value="1"/>
</dbReference>
<protein>
    <submittedName>
        <fullName evidence="2">HD domain-containing protein</fullName>
    </submittedName>
    <submittedName>
        <fullName evidence="3">HD-GYP domain-containing protein</fullName>
    </submittedName>
</protein>
<dbReference type="EMBL" id="QJSW01000006">
    <property type="protein sequence ID" value="PYE49346.1"/>
    <property type="molecule type" value="Genomic_DNA"/>
</dbReference>
<dbReference type="Proteomes" id="UP000509327">
    <property type="component" value="Chromosome"/>
</dbReference>
<dbReference type="RefSeq" id="WP_110896845.1">
    <property type="nucleotide sequence ID" value="NZ_CP054614.1"/>
</dbReference>
<dbReference type="InterPro" id="IPR003607">
    <property type="entry name" value="HD/PDEase_dom"/>
</dbReference>
<evidence type="ECO:0000259" key="1">
    <source>
        <dbReference type="PROSITE" id="PS51832"/>
    </source>
</evidence>
<dbReference type="PANTHER" id="PTHR45228">
    <property type="entry name" value="CYCLIC DI-GMP PHOSPHODIESTERASE TM_0186-RELATED"/>
    <property type="match status" value="1"/>
</dbReference>
<evidence type="ECO:0000313" key="4">
    <source>
        <dbReference type="Proteomes" id="UP000247790"/>
    </source>
</evidence>
<dbReference type="InterPro" id="IPR052020">
    <property type="entry name" value="Cyclic_di-GMP/3'3'-cGAMP_PDE"/>
</dbReference>
<dbReference type="Gene3D" id="1.10.3210.10">
    <property type="entry name" value="Hypothetical protein af1432"/>
    <property type="match status" value="1"/>
</dbReference>